<dbReference type="GO" id="GO:0050821">
    <property type="term" value="P:protein stabilization"/>
    <property type="evidence" value="ECO:0007669"/>
    <property type="project" value="TreeGrafter"/>
</dbReference>
<evidence type="ECO:0000256" key="2">
    <source>
        <dbReference type="ARBA" id="ARBA00022729"/>
    </source>
</evidence>
<gene>
    <name evidence="4" type="ORF">C7Y71_006590</name>
</gene>
<dbReference type="SMART" id="SM00935">
    <property type="entry name" value="OmpH"/>
    <property type="match status" value="1"/>
</dbReference>
<accession>A0A5P8E6Z4</accession>
<comment type="similarity">
    <text evidence="1">Belongs to the Skp family.</text>
</comment>
<feature type="signal peptide" evidence="3">
    <location>
        <begin position="1"/>
        <end position="19"/>
    </location>
</feature>
<dbReference type="Pfam" id="PF03938">
    <property type="entry name" value="OmpH"/>
    <property type="match status" value="1"/>
</dbReference>
<keyword evidence="5" id="KW-1185">Reference proteome</keyword>
<dbReference type="InterPro" id="IPR005632">
    <property type="entry name" value="Chaperone_Skp"/>
</dbReference>
<keyword evidence="2 3" id="KW-0732">Signal</keyword>
<name>A0A5P8E6Z4_9BACT</name>
<dbReference type="InterPro" id="IPR024930">
    <property type="entry name" value="Skp_dom_sf"/>
</dbReference>
<organism evidence="4 5">
    <name type="scientific">Pseudoprevotella muciniphila</name>
    <dbReference type="NCBI Taxonomy" id="2133944"/>
    <lineage>
        <taxon>Bacteria</taxon>
        <taxon>Pseudomonadati</taxon>
        <taxon>Bacteroidota</taxon>
        <taxon>Bacteroidia</taxon>
        <taxon>Bacteroidales</taxon>
        <taxon>Prevotellaceae</taxon>
        <taxon>Pseudoprevotella</taxon>
    </lineage>
</organism>
<dbReference type="SUPFAM" id="SSF111384">
    <property type="entry name" value="OmpH-like"/>
    <property type="match status" value="1"/>
</dbReference>
<proteinExistence type="inferred from homology"/>
<dbReference type="KEGG" id="alq:C7Y71_006590"/>
<feature type="chain" id="PRO_5024437127" evidence="3">
    <location>
        <begin position="20"/>
        <end position="171"/>
    </location>
</feature>
<dbReference type="EMBL" id="CP033459">
    <property type="protein sequence ID" value="QFQ12712.1"/>
    <property type="molecule type" value="Genomic_DNA"/>
</dbReference>
<reference evidence="4 5" key="1">
    <citation type="submission" date="2018-11" db="EMBL/GenBank/DDBJ databases">
        <authorList>
            <person name="Na S.W."/>
            <person name="Baik M."/>
        </authorList>
    </citation>
    <scope>NUCLEOTIDE SEQUENCE [LARGE SCALE GENOMIC DNA]</scope>
    <source>
        <strain evidence="4 5">E39</strain>
    </source>
</reference>
<sequence length="171" mass="20074">MKKLLLSICLLCLSLTAMAQAQTKYGYLSYNALLRAMPEYKEMRLYMDTLRMKYEKEAQYNQQEFEKMFGDYLQGQKDFPKNILEKRQRDLQEAMEKNLAFRHDADSLLKAAEEEMTEPIRKKLNAAIHDVGIERGYECIINTDINVYPFVHQAVSEDATPFVEEKIMPKK</sequence>
<dbReference type="GO" id="GO:0005829">
    <property type="term" value="C:cytosol"/>
    <property type="evidence" value="ECO:0007669"/>
    <property type="project" value="TreeGrafter"/>
</dbReference>
<evidence type="ECO:0000256" key="3">
    <source>
        <dbReference type="SAM" id="SignalP"/>
    </source>
</evidence>
<dbReference type="GO" id="GO:0051082">
    <property type="term" value="F:unfolded protein binding"/>
    <property type="evidence" value="ECO:0007669"/>
    <property type="project" value="InterPro"/>
</dbReference>
<protein>
    <submittedName>
        <fullName evidence="4">OmpH family outer membrane protein</fullName>
    </submittedName>
</protein>
<dbReference type="Proteomes" id="UP000249375">
    <property type="component" value="Chromosome"/>
</dbReference>
<dbReference type="OrthoDB" id="1081275at2"/>
<dbReference type="RefSeq" id="WP_111898976.1">
    <property type="nucleotide sequence ID" value="NZ_CP033459.1"/>
</dbReference>
<dbReference type="Gene3D" id="3.30.910.20">
    <property type="entry name" value="Skp domain"/>
    <property type="match status" value="1"/>
</dbReference>
<evidence type="ECO:0000256" key="1">
    <source>
        <dbReference type="ARBA" id="ARBA00009091"/>
    </source>
</evidence>
<dbReference type="PANTHER" id="PTHR35089:SF1">
    <property type="entry name" value="CHAPERONE PROTEIN SKP"/>
    <property type="match status" value="1"/>
</dbReference>
<dbReference type="AlphaFoldDB" id="A0A5P8E6Z4"/>
<evidence type="ECO:0000313" key="5">
    <source>
        <dbReference type="Proteomes" id="UP000249375"/>
    </source>
</evidence>
<evidence type="ECO:0000313" key="4">
    <source>
        <dbReference type="EMBL" id="QFQ12712.1"/>
    </source>
</evidence>
<dbReference type="PANTHER" id="PTHR35089">
    <property type="entry name" value="CHAPERONE PROTEIN SKP"/>
    <property type="match status" value="1"/>
</dbReference>